<accession>Q4N088</accession>
<dbReference type="KEGG" id="tpv:TP03_0263"/>
<keyword evidence="3" id="KW-1185">Reference proteome</keyword>
<dbReference type="GeneID" id="3500220"/>
<reference evidence="2 3" key="1">
    <citation type="journal article" date="2005" name="Science">
        <title>Genome sequence of Theileria parva, a bovine pathogen that transforms lymphocytes.</title>
        <authorList>
            <person name="Gardner M.J."/>
            <person name="Bishop R."/>
            <person name="Shah T."/>
            <person name="de Villiers E.P."/>
            <person name="Carlton J.M."/>
            <person name="Hall N."/>
            <person name="Ren Q."/>
            <person name="Paulsen I.T."/>
            <person name="Pain A."/>
            <person name="Berriman M."/>
            <person name="Wilson R.J.M."/>
            <person name="Sato S."/>
            <person name="Ralph S.A."/>
            <person name="Mann D.J."/>
            <person name="Xiong Z."/>
            <person name="Shallom S.J."/>
            <person name="Weidman J."/>
            <person name="Jiang L."/>
            <person name="Lynn J."/>
            <person name="Weaver B."/>
            <person name="Shoaibi A."/>
            <person name="Domingo A.R."/>
            <person name="Wasawo D."/>
            <person name="Crabtree J."/>
            <person name="Wortman J.R."/>
            <person name="Haas B."/>
            <person name="Angiuoli S.V."/>
            <person name="Creasy T.H."/>
            <person name="Lu C."/>
            <person name="Suh B."/>
            <person name="Silva J.C."/>
            <person name="Utterback T.R."/>
            <person name="Feldblyum T.V."/>
            <person name="Pertea M."/>
            <person name="Allen J."/>
            <person name="Nierman W.C."/>
            <person name="Taracha E.L.N."/>
            <person name="Salzberg S.L."/>
            <person name="White O.R."/>
            <person name="Fitzhugh H.A."/>
            <person name="Morzaria S."/>
            <person name="Venter J.C."/>
            <person name="Fraser C.M."/>
            <person name="Nene V."/>
        </authorList>
    </citation>
    <scope>NUCLEOTIDE SEQUENCE [LARGE SCALE GENOMIC DNA]</scope>
    <source>
        <strain evidence="2 3">Muguga</strain>
    </source>
</reference>
<evidence type="ECO:0000256" key="1">
    <source>
        <dbReference type="SAM" id="SignalP"/>
    </source>
</evidence>
<dbReference type="AlphaFoldDB" id="Q4N088"/>
<evidence type="ECO:0000313" key="2">
    <source>
        <dbReference type="EMBL" id="EAN30998.1"/>
    </source>
</evidence>
<proteinExistence type="predicted"/>
<dbReference type="Proteomes" id="UP000001949">
    <property type="component" value="Unassembled WGS sequence"/>
</dbReference>
<dbReference type="VEuPathDB" id="PiroplasmaDB:TpMuguga_03g00263"/>
<dbReference type="InParanoid" id="Q4N088"/>
<keyword evidence="1" id="KW-0732">Signal</keyword>
<dbReference type="eggNOG" id="ENOG502TNCZ">
    <property type="taxonomic scope" value="Eukaryota"/>
</dbReference>
<sequence length="788" mass="90680">MKNLFLLYIILPICLVESNDPKILNLAAKEFPGFHVTEIPHPNYRHLQFELSSESMITAVVDSGSDIWIAEESEKSFLFRAHVYVKNKVAHLVELKIYVSNIDITKYYVREDGGKFKHTNQDIFNDLKQTDVYFCGDLILDFERGFGFHFFKKEKIVVFGQDFIKFVPSIGLDVVKLTNGKDVICDSSKNRTFSYAIYFYRPGVDEMIKVVVEDANKDHVYFYFQFSKNRWIRSGPAMLEHYYKTPQPSAVATGSLLPVTIKDEKAEDKLEVYETTPKPESSKSLALPYSVDKFEDTGAVEPFTKKIVSDHLVLTLETALDDPNFDASDTTYANGLIFRFVLPNVQNLKEIRCNSFHCKVDGVTEVSYDLVSAYLYKDVFHLIKIVLTNIYGSTEEDYIRVCDSSYIKKTQYHLYTDRLTKADHDSLSDPAFLAKSEGDLSIPDDSSERLIEFDLESDEVQFLKITKIDEVNKNPCRIYKPNDGFFIGKISHKKKVLWRAYLKNERATKGTLYFLNGEPGFLNLIIPGLPRPDNNITIDVISGKKTPNLVSGVLSRVIRKYDSEFCICFNLTDPIDYTAFDIDKQQHRCFVSRIFKAGSPIVSVYHHKEKVTPNNIIPFYDIKVYYYQRAPISFVTDHASYPRVFINAASGWRTSNLSSLESDLDDIKGYLDGPHMRSSLSLYLSYEDYDPTDFEVEVTIRSQIISKTFMPTFKNLITLITCNDAHVYGSDSLKSSGVRFYLKNEKPYKAEVHKFIREGVHKLIFKVYDETGDKPKWKDIDEDDFTRL</sequence>
<evidence type="ECO:0008006" key="4">
    <source>
        <dbReference type="Google" id="ProtNLM"/>
    </source>
</evidence>
<name>Q4N088_THEPA</name>
<gene>
    <name evidence="2" type="ordered locus">TP03_0263</name>
</gene>
<dbReference type="RefSeq" id="XP_763281.1">
    <property type="nucleotide sequence ID" value="XM_758188.1"/>
</dbReference>
<feature type="signal peptide" evidence="1">
    <location>
        <begin position="1"/>
        <end position="18"/>
    </location>
</feature>
<organism evidence="2 3">
    <name type="scientific">Theileria parva</name>
    <name type="common">East coast fever infection agent</name>
    <dbReference type="NCBI Taxonomy" id="5875"/>
    <lineage>
        <taxon>Eukaryota</taxon>
        <taxon>Sar</taxon>
        <taxon>Alveolata</taxon>
        <taxon>Apicomplexa</taxon>
        <taxon>Aconoidasida</taxon>
        <taxon>Piroplasmida</taxon>
        <taxon>Theileriidae</taxon>
        <taxon>Theileria</taxon>
    </lineage>
</organism>
<dbReference type="EMBL" id="AAGK01000005">
    <property type="protein sequence ID" value="EAN30998.1"/>
    <property type="molecule type" value="Genomic_DNA"/>
</dbReference>
<protein>
    <recommendedName>
        <fullName evidence="4">Peptidase A1 domain-containing protein</fullName>
    </recommendedName>
</protein>
<feature type="chain" id="PRO_5004240696" description="Peptidase A1 domain-containing protein" evidence="1">
    <location>
        <begin position="19"/>
        <end position="788"/>
    </location>
</feature>
<evidence type="ECO:0000313" key="3">
    <source>
        <dbReference type="Proteomes" id="UP000001949"/>
    </source>
</evidence>
<comment type="caution">
    <text evidence="2">The sequence shown here is derived from an EMBL/GenBank/DDBJ whole genome shotgun (WGS) entry which is preliminary data.</text>
</comment>
<dbReference type="OMA" id="TKYYVRE"/>